<dbReference type="InterPro" id="IPR005674">
    <property type="entry name" value="CocE/Ser_esterase"/>
</dbReference>
<reference evidence="4 5" key="1">
    <citation type="journal article" date="2021" name="Nat. Commun.">
        <title>Genetic determinants of endophytism in the Arabidopsis root mycobiome.</title>
        <authorList>
            <person name="Mesny F."/>
            <person name="Miyauchi S."/>
            <person name="Thiergart T."/>
            <person name="Pickel B."/>
            <person name="Atanasova L."/>
            <person name="Karlsson M."/>
            <person name="Huettel B."/>
            <person name="Barry K.W."/>
            <person name="Haridas S."/>
            <person name="Chen C."/>
            <person name="Bauer D."/>
            <person name="Andreopoulos W."/>
            <person name="Pangilinan J."/>
            <person name="LaButti K."/>
            <person name="Riley R."/>
            <person name="Lipzen A."/>
            <person name="Clum A."/>
            <person name="Drula E."/>
            <person name="Henrissat B."/>
            <person name="Kohler A."/>
            <person name="Grigoriev I.V."/>
            <person name="Martin F.M."/>
            <person name="Hacquard S."/>
        </authorList>
    </citation>
    <scope>NUCLEOTIDE SEQUENCE [LARGE SCALE GENOMIC DNA]</scope>
    <source>
        <strain evidence="4 5">MPI-SDFR-AT-0080</strain>
    </source>
</reference>
<protein>
    <submittedName>
        <fullName evidence="4">Alpha/Beta hydrolase protein</fullName>
    </submittedName>
</protein>
<name>A0ABQ8FXB2_9PEZI</name>
<feature type="compositionally biased region" description="Pro residues" evidence="2">
    <location>
        <begin position="21"/>
        <end position="30"/>
    </location>
</feature>
<dbReference type="Gene3D" id="3.40.50.1820">
    <property type="entry name" value="alpha/beta hydrolase"/>
    <property type="match status" value="1"/>
</dbReference>
<dbReference type="InterPro" id="IPR050585">
    <property type="entry name" value="Xaa-Pro_dipeptidyl-ppase/CocE"/>
</dbReference>
<dbReference type="Pfam" id="PF08530">
    <property type="entry name" value="PepX_C"/>
    <property type="match status" value="1"/>
</dbReference>
<dbReference type="EMBL" id="JAGTJR010000041">
    <property type="protein sequence ID" value="KAH7032135.1"/>
    <property type="molecule type" value="Genomic_DNA"/>
</dbReference>
<dbReference type="InterPro" id="IPR029058">
    <property type="entry name" value="AB_hydrolase_fold"/>
</dbReference>
<organism evidence="4 5">
    <name type="scientific">Macrophomina phaseolina</name>
    <dbReference type="NCBI Taxonomy" id="35725"/>
    <lineage>
        <taxon>Eukaryota</taxon>
        <taxon>Fungi</taxon>
        <taxon>Dikarya</taxon>
        <taxon>Ascomycota</taxon>
        <taxon>Pezizomycotina</taxon>
        <taxon>Dothideomycetes</taxon>
        <taxon>Dothideomycetes incertae sedis</taxon>
        <taxon>Botryosphaeriales</taxon>
        <taxon>Botryosphaeriaceae</taxon>
        <taxon>Macrophomina</taxon>
    </lineage>
</organism>
<dbReference type="SUPFAM" id="SSF49785">
    <property type="entry name" value="Galactose-binding domain-like"/>
    <property type="match status" value="1"/>
</dbReference>
<dbReference type="NCBIfam" id="TIGR00976">
    <property type="entry name" value="CocE_NonD"/>
    <property type="match status" value="1"/>
</dbReference>
<dbReference type="Gene3D" id="2.60.120.260">
    <property type="entry name" value="Galactose-binding domain-like"/>
    <property type="match status" value="1"/>
</dbReference>
<gene>
    <name evidence="4" type="ORF">B0J12DRAFT_307133</name>
</gene>
<dbReference type="PANTHER" id="PTHR43056">
    <property type="entry name" value="PEPTIDASE S9 PROLYL OLIGOPEPTIDASE"/>
    <property type="match status" value="1"/>
</dbReference>
<evidence type="ECO:0000256" key="2">
    <source>
        <dbReference type="SAM" id="MobiDB-lite"/>
    </source>
</evidence>
<evidence type="ECO:0000313" key="5">
    <source>
        <dbReference type="Proteomes" id="UP000774617"/>
    </source>
</evidence>
<proteinExistence type="predicted"/>
<dbReference type="GO" id="GO:0016787">
    <property type="term" value="F:hydrolase activity"/>
    <property type="evidence" value="ECO:0007669"/>
    <property type="project" value="UniProtKB-KW"/>
</dbReference>
<dbReference type="InterPro" id="IPR008979">
    <property type="entry name" value="Galactose-bd-like_sf"/>
</dbReference>
<dbReference type="Pfam" id="PF02129">
    <property type="entry name" value="Peptidase_S15"/>
    <property type="match status" value="1"/>
</dbReference>
<feature type="region of interest" description="Disordered" evidence="2">
    <location>
        <begin position="1"/>
        <end position="34"/>
    </location>
</feature>
<dbReference type="SUPFAM" id="SSF53474">
    <property type="entry name" value="alpha/beta-Hydrolases"/>
    <property type="match status" value="1"/>
</dbReference>
<feature type="domain" description="Xaa-Pro dipeptidyl-peptidase C-terminal" evidence="3">
    <location>
        <begin position="317"/>
        <end position="558"/>
    </location>
</feature>
<dbReference type="PANTHER" id="PTHR43056:SF10">
    <property type="entry name" value="COCE_NOND FAMILY, PUTATIVE (AFU_ORTHOLOGUE AFUA_7G00600)-RELATED"/>
    <property type="match status" value="1"/>
</dbReference>
<dbReference type="SMART" id="SM00939">
    <property type="entry name" value="PepX_C"/>
    <property type="match status" value="1"/>
</dbReference>
<sequence>MAEIHSNDLHPPYRQATHPSCPAPPLQPAHPPKHETVTLEDGQTVLERDAAILMRDGVYLYGDVYRPLGDDPTPTLIFFGPFGKHGGVPRSLFANMCVDFSALSPHAHWELPDPFLWCAQWKYSFLLVDPRGTWWSEGDASHYLSPEEGRDGYDLVEWCASQPWCTGKVGWGGGVSYYAMSAYQVAALKPPHLAAIMVWEGISDLYREVNTQGGIPNVAFQHFWMNLTGTGLRKAEDHAVLAVERPLFDGLWASKVVDWRLIDVPAMSVTGWSSLALHLRGTILAWKTFASREKYLVVHAGKEWREFYKKENTLKQKAFFDCFLKNQANEVASWPPVTLDVRTDLDTFVTRAETSFPPPTTELQAFYFGNDQRLVPPNSGAVPNAAAYASYTAHDPFSSISFTHVFNKRTEIAGHASATFYVQALDYPDTDLFLALQKLDAHGNEIKFWHSTQKAEASASFGWLRASHRELDEGKSAPGFPVHKHQRRLWLRPADVVEVVVEIWPSATVWEAGETLKLVVKGSPFTDVENKTQFKGANAHNFGEVRVWYGGDYGSHLLVPVHEAQ</sequence>
<dbReference type="Proteomes" id="UP000774617">
    <property type="component" value="Unassembled WGS sequence"/>
</dbReference>
<evidence type="ECO:0000259" key="3">
    <source>
        <dbReference type="SMART" id="SM00939"/>
    </source>
</evidence>
<keyword evidence="5" id="KW-1185">Reference proteome</keyword>
<evidence type="ECO:0000256" key="1">
    <source>
        <dbReference type="ARBA" id="ARBA00022801"/>
    </source>
</evidence>
<dbReference type="InterPro" id="IPR013736">
    <property type="entry name" value="Xaa-Pro_dipept_C"/>
</dbReference>
<comment type="caution">
    <text evidence="4">The sequence shown here is derived from an EMBL/GenBank/DDBJ whole genome shotgun (WGS) entry which is preliminary data.</text>
</comment>
<evidence type="ECO:0000313" key="4">
    <source>
        <dbReference type="EMBL" id="KAH7032135.1"/>
    </source>
</evidence>
<keyword evidence="1 4" id="KW-0378">Hydrolase</keyword>
<dbReference type="Gene3D" id="1.10.3020.20">
    <property type="match status" value="1"/>
</dbReference>
<accession>A0ABQ8FXB2</accession>
<dbReference type="InterPro" id="IPR000383">
    <property type="entry name" value="Xaa-Pro-like_dom"/>
</dbReference>